<keyword evidence="2" id="KW-1185">Reference proteome</keyword>
<gene>
    <name evidence="1" type="ORF">SS1G_05889</name>
</gene>
<dbReference type="Proteomes" id="UP000001312">
    <property type="component" value="Unassembled WGS sequence"/>
</dbReference>
<sequence length="56" mass="6021">MSKSFESGRGEIFSDVDVVVIALSMKVWYLVLAGSGKAILICEEPLNTRSGDGTSR</sequence>
<protein>
    <submittedName>
        <fullName evidence="1">Uncharacterized protein</fullName>
    </submittedName>
</protein>
<dbReference type="InParanoid" id="A7EKP2"/>
<proteinExistence type="predicted"/>
<name>A7EKP2_SCLS1</name>
<accession>A7EKP2</accession>
<dbReference type="AlphaFoldDB" id="A7EKP2"/>
<evidence type="ECO:0000313" key="2">
    <source>
        <dbReference type="Proteomes" id="UP000001312"/>
    </source>
</evidence>
<dbReference type="GeneID" id="5489439"/>
<organism evidence="1 2">
    <name type="scientific">Sclerotinia sclerotiorum (strain ATCC 18683 / 1980 / Ss-1)</name>
    <name type="common">White mold</name>
    <name type="synonym">Whetzelinia sclerotiorum</name>
    <dbReference type="NCBI Taxonomy" id="665079"/>
    <lineage>
        <taxon>Eukaryota</taxon>
        <taxon>Fungi</taxon>
        <taxon>Dikarya</taxon>
        <taxon>Ascomycota</taxon>
        <taxon>Pezizomycotina</taxon>
        <taxon>Leotiomycetes</taxon>
        <taxon>Helotiales</taxon>
        <taxon>Sclerotiniaceae</taxon>
        <taxon>Sclerotinia</taxon>
    </lineage>
</organism>
<dbReference type="EMBL" id="CH476627">
    <property type="protein sequence ID" value="EDO03408.1"/>
    <property type="molecule type" value="Genomic_DNA"/>
</dbReference>
<reference evidence="2" key="1">
    <citation type="journal article" date="2011" name="PLoS Genet.">
        <title>Genomic analysis of the necrotrophic fungal pathogens Sclerotinia sclerotiorum and Botrytis cinerea.</title>
        <authorList>
            <person name="Amselem J."/>
            <person name="Cuomo C.A."/>
            <person name="van Kan J.A."/>
            <person name="Viaud M."/>
            <person name="Benito E.P."/>
            <person name="Couloux A."/>
            <person name="Coutinho P.M."/>
            <person name="de Vries R.P."/>
            <person name="Dyer P.S."/>
            <person name="Fillinger S."/>
            <person name="Fournier E."/>
            <person name="Gout L."/>
            <person name="Hahn M."/>
            <person name="Kohn L."/>
            <person name="Lapalu N."/>
            <person name="Plummer K.M."/>
            <person name="Pradier J.M."/>
            <person name="Quevillon E."/>
            <person name="Sharon A."/>
            <person name="Simon A."/>
            <person name="ten Have A."/>
            <person name="Tudzynski B."/>
            <person name="Tudzynski P."/>
            <person name="Wincker P."/>
            <person name="Andrew M."/>
            <person name="Anthouard V."/>
            <person name="Beever R.E."/>
            <person name="Beffa R."/>
            <person name="Benoit I."/>
            <person name="Bouzid O."/>
            <person name="Brault B."/>
            <person name="Chen Z."/>
            <person name="Choquer M."/>
            <person name="Collemare J."/>
            <person name="Cotton P."/>
            <person name="Danchin E.G."/>
            <person name="Da Silva C."/>
            <person name="Gautier A."/>
            <person name="Giraud C."/>
            <person name="Giraud T."/>
            <person name="Gonzalez C."/>
            <person name="Grossetete S."/>
            <person name="Guldener U."/>
            <person name="Henrissat B."/>
            <person name="Howlett B.J."/>
            <person name="Kodira C."/>
            <person name="Kretschmer M."/>
            <person name="Lappartient A."/>
            <person name="Leroch M."/>
            <person name="Levis C."/>
            <person name="Mauceli E."/>
            <person name="Neuveglise C."/>
            <person name="Oeser B."/>
            <person name="Pearson M."/>
            <person name="Poulain J."/>
            <person name="Poussereau N."/>
            <person name="Quesneville H."/>
            <person name="Rascle C."/>
            <person name="Schumacher J."/>
            <person name="Segurens B."/>
            <person name="Sexton A."/>
            <person name="Silva E."/>
            <person name="Sirven C."/>
            <person name="Soanes D.M."/>
            <person name="Talbot N.J."/>
            <person name="Templeton M."/>
            <person name="Yandava C."/>
            <person name="Yarden O."/>
            <person name="Zeng Q."/>
            <person name="Rollins J.A."/>
            <person name="Lebrun M.H."/>
            <person name="Dickman M."/>
        </authorList>
    </citation>
    <scope>NUCLEOTIDE SEQUENCE [LARGE SCALE GENOMIC DNA]</scope>
    <source>
        <strain evidence="2">ATCC 18683 / 1980 / Ss-1</strain>
    </source>
</reference>
<dbReference type="RefSeq" id="XP_001592967.1">
    <property type="nucleotide sequence ID" value="XM_001592917.1"/>
</dbReference>
<dbReference type="HOGENOM" id="CLU_3015584_0_0_1"/>
<evidence type="ECO:0000313" key="1">
    <source>
        <dbReference type="EMBL" id="EDO03408.1"/>
    </source>
</evidence>
<dbReference type="KEGG" id="ssl:SS1G_05889"/>